<evidence type="ECO:0000256" key="4">
    <source>
        <dbReference type="RuleBase" id="RU003719"/>
    </source>
</evidence>
<keyword evidence="11" id="KW-1185">Reference proteome</keyword>
<dbReference type="SUPFAM" id="SSF52283">
    <property type="entry name" value="Formate/glycerate dehydrogenase catalytic domain-like"/>
    <property type="match status" value="1"/>
</dbReference>
<evidence type="ECO:0000256" key="1">
    <source>
        <dbReference type="ARBA" id="ARBA00005854"/>
    </source>
</evidence>
<proteinExistence type="inferred from homology"/>
<keyword evidence="5" id="KW-0175">Coiled coil</keyword>
<reference evidence="8 11" key="2">
    <citation type="submission" date="2020-12" db="EMBL/GenBank/DDBJ databases">
        <title>Genomic analysis of Staphylococcus felis from a cat with skin infection.</title>
        <authorList>
            <person name="Aslantas O."/>
            <person name="Keskin O."/>
            <person name="Buyukaltay K."/>
            <person name="Gullu Yucetepe A."/>
        </authorList>
    </citation>
    <scope>NUCLEOTIDE SEQUENCE [LARGE SCALE GENOMIC DNA]</scope>
    <source>
        <strain evidence="8 11">HARRANVET</strain>
    </source>
</reference>
<feature type="domain" description="D-isomer specific 2-hydroxyacid dehydrogenase NAD-binding" evidence="7">
    <location>
        <begin position="105"/>
        <end position="277"/>
    </location>
</feature>
<keyword evidence="3" id="KW-0520">NAD</keyword>
<dbReference type="AlphaFoldDB" id="A0AAX1RXJ8"/>
<evidence type="ECO:0000313" key="8">
    <source>
        <dbReference type="EMBL" id="MBH9580678.1"/>
    </source>
</evidence>
<dbReference type="SUPFAM" id="SSF51735">
    <property type="entry name" value="NAD(P)-binding Rossmann-fold domains"/>
    <property type="match status" value="1"/>
</dbReference>
<dbReference type="EMBL" id="JAEDAQ010000005">
    <property type="protein sequence ID" value="MBH9580678.1"/>
    <property type="molecule type" value="Genomic_DNA"/>
</dbReference>
<dbReference type="Pfam" id="PF02826">
    <property type="entry name" value="2-Hacid_dh_C"/>
    <property type="match status" value="1"/>
</dbReference>
<dbReference type="Pfam" id="PF00389">
    <property type="entry name" value="2-Hacid_dh"/>
    <property type="match status" value="1"/>
</dbReference>
<gene>
    <name evidence="9" type="ORF">DOS76_04275</name>
    <name evidence="8" type="ORF">I9026_04755</name>
</gene>
<keyword evidence="2 4" id="KW-0560">Oxidoreductase</keyword>
<evidence type="ECO:0000259" key="6">
    <source>
        <dbReference type="Pfam" id="PF00389"/>
    </source>
</evidence>
<dbReference type="Proteomes" id="UP000256337">
    <property type="component" value="Unassembled WGS sequence"/>
</dbReference>
<dbReference type="PANTHER" id="PTHR43333">
    <property type="entry name" value="2-HACID_DH_C DOMAIN-CONTAINING PROTEIN"/>
    <property type="match status" value="1"/>
</dbReference>
<accession>A0AAX1RXJ8</accession>
<name>A0AAX1RXJ8_9STAP</name>
<organism evidence="9 10">
    <name type="scientific">Staphylococcus felis</name>
    <dbReference type="NCBI Taxonomy" id="46127"/>
    <lineage>
        <taxon>Bacteria</taxon>
        <taxon>Bacillati</taxon>
        <taxon>Bacillota</taxon>
        <taxon>Bacilli</taxon>
        <taxon>Bacillales</taxon>
        <taxon>Staphylococcaceae</taxon>
        <taxon>Staphylococcus</taxon>
    </lineage>
</organism>
<comment type="similarity">
    <text evidence="1 4">Belongs to the D-isomer specific 2-hydroxyacid dehydrogenase family.</text>
</comment>
<evidence type="ECO:0000313" key="9">
    <source>
        <dbReference type="EMBL" id="REI23095.1"/>
    </source>
</evidence>
<dbReference type="InterPro" id="IPR006140">
    <property type="entry name" value="D-isomer_DH_NAD-bd"/>
</dbReference>
<evidence type="ECO:0000256" key="5">
    <source>
        <dbReference type="SAM" id="Coils"/>
    </source>
</evidence>
<evidence type="ECO:0000313" key="11">
    <source>
        <dbReference type="Proteomes" id="UP000597038"/>
    </source>
</evidence>
<dbReference type="PANTHER" id="PTHR43333:SF1">
    <property type="entry name" value="D-ISOMER SPECIFIC 2-HYDROXYACID DEHYDROGENASE NAD-BINDING DOMAIN-CONTAINING PROTEIN"/>
    <property type="match status" value="1"/>
</dbReference>
<evidence type="ECO:0000313" key="10">
    <source>
        <dbReference type="Proteomes" id="UP000256337"/>
    </source>
</evidence>
<dbReference type="InterPro" id="IPR006139">
    <property type="entry name" value="D-isomer_2_OHA_DH_cat_dom"/>
</dbReference>
<evidence type="ECO:0000256" key="3">
    <source>
        <dbReference type="ARBA" id="ARBA00023027"/>
    </source>
</evidence>
<sequence length="316" mass="36426">MLVVSLMRLGDQEERLRKQFPDVAFEFYKHPSVLPREVQEKMDILISYHAEVDEEFIESSPNLKWIAWYATGVNTLPFKLINQKGIQVTNAKGVHAQQLSEFLFAFILDDYKQLKEVYKEQEQQIYNSKRTTQSIENQVILFLGTGVIAKRAAQVAKVFGMKTIGINTSGRKVDQFDQTFLLRERATIYQEADIIVNLLPETKETYHLLTSEDFKAMNAHTLFINIGRGTITKEDTIVSALKNKWIRKAYLDVFEKEPLNDNSELYDIDNVYLTSHITGNGENNKSKATDIFINNLKSFLNKKPLIENLVDIDKGY</sequence>
<dbReference type="InterPro" id="IPR036291">
    <property type="entry name" value="NAD(P)-bd_dom_sf"/>
</dbReference>
<dbReference type="Proteomes" id="UP000597038">
    <property type="component" value="Unassembled WGS sequence"/>
</dbReference>
<feature type="domain" description="D-isomer specific 2-hydroxyacid dehydrogenase catalytic" evidence="6">
    <location>
        <begin position="22"/>
        <end position="306"/>
    </location>
</feature>
<evidence type="ECO:0000259" key="7">
    <source>
        <dbReference type="Pfam" id="PF02826"/>
    </source>
</evidence>
<dbReference type="EMBL" id="QKYD01000074">
    <property type="protein sequence ID" value="REI23095.1"/>
    <property type="molecule type" value="Genomic_DNA"/>
</dbReference>
<dbReference type="GO" id="GO:0051287">
    <property type="term" value="F:NAD binding"/>
    <property type="evidence" value="ECO:0007669"/>
    <property type="project" value="InterPro"/>
</dbReference>
<reference evidence="9 10" key="1">
    <citation type="journal article" date="2018" name="Vet. Microbiol.">
        <title>Characterisation of Staphylococcus felis isolated from cats using whole genome sequencing.</title>
        <authorList>
            <person name="Worthing K."/>
            <person name="Pang S."/>
            <person name="Trott D.J."/>
            <person name="Abraham S."/>
            <person name="Coombs G.W."/>
            <person name="Jordan D."/>
            <person name="McIntyre L."/>
            <person name="Davies M.R."/>
            <person name="Norris J."/>
        </authorList>
    </citation>
    <scope>NUCLEOTIDE SEQUENCE [LARGE SCALE GENOMIC DNA]</scope>
    <source>
        <strain evidence="9 10">F25</strain>
    </source>
</reference>
<protein>
    <submittedName>
        <fullName evidence="9">Hydroxyacid dehydrogenase</fullName>
    </submittedName>
    <submittedName>
        <fullName evidence="8">Phosphoglycerate dehydrogenase</fullName>
    </submittedName>
</protein>
<dbReference type="RefSeq" id="WP_115856806.1">
    <property type="nucleotide sequence ID" value="NZ_CAJUZR010000002.1"/>
</dbReference>
<dbReference type="GO" id="GO:0016616">
    <property type="term" value="F:oxidoreductase activity, acting on the CH-OH group of donors, NAD or NADP as acceptor"/>
    <property type="evidence" value="ECO:0007669"/>
    <property type="project" value="InterPro"/>
</dbReference>
<evidence type="ECO:0000256" key="2">
    <source>
        <dbReference type="ARBA" id="ARBA00023002"/>
    </source>
</evidence>
<feature type="coiled-coil region" evidence="5">
    <location>
        <begin position="104"/>
        <end position="131"/>
    </location>
</feature>
<comment type="caution">
    <text evidence="9">The sequence shown here is derived from an EMBL/GenBank/DDBJ whole genome shotgun (WGS) entry which is preliminary data.</text>
</comment>
<dbReference type="Gene3D" id="3.40.50.720">
    <property type="entry name" value="NAD(P)-binding Rossmann-like Domain"/>
    <property type="match status" value="2"/>
</dbReference>
<dbReference type="CDD" id="cd12155">
    <property type="entry name" value="PGDH_1"/>
    <property type="match status" value="1"/>
</dbReference>